<accession>A0ACC2W1J5</accession>
<gene>
    <name evidence="1" type="ORF">QFC20_004290</name>
</gene>
<sequence length="1314" mass="139499">MSKRQGGAAPPPPLPPGPQPQHDAAAIHAAAWQQYYASQGIISQPAQPGVQPASAPAATNAYQNYGYGPGAGMPGPGTMGAGMNMGMPAAGAVGNHMYGRPQQNPVMGAQGMPMQQQPAYGMQQMGMQGVPMQQAMGMPQYAGMYQQPAVQGMQQPQQQAYGMQPMQTYQQPQQPQQQPMAMAPAAGPVRPHGRPVQAMQQPYAGPGPYSSIQPAGPMTPMTPSTRPPFSGTRGGRRPPGGPGPSPGGPAMNGHPAAGGNFPPAKRPRMDPPPARTDRPPLAGPAAPLGPPRSAPPPENRGERGRYPPSEYGGSQDGGRGMRDGPPRGSIRGRGVGMSRGVPAGRGRGGSFSASDSGSIRRSPRPTRASVHGPPPSVSSSYRGRGGKITPGPGSSSGHTGAPRAPRSGTRGSAPGRGGYASSRAGESYGQHRRYEAPAGGSKVPHKAPSGPGGRRSSQPSTTPARGTPGKSRAGQDDATAAYHEERTRVAREEARKRTMTDFRIIGLEIKQLGWKWGTVREVVGADEADSGEGSGDEGEEREEKVDAEAETGDETVAKTETQQLDVKAESGAEEVKSEVPVKAESADVKQDTTAASSKDDNRGAAPSVEEKSNGDAVKAENGVEQDALESTSEEVVRKRGEKRKAKMSSPDAEDDARIIAKKRNTHGPNNRTMETAAPAPEKNRFRIYFASPVEPGEGISLKAYLAGKVNAEGHAEDVEEVGEADGEVEGEEQEDDDAAVAENVDEAAYHEEQPEEAEEDGQGVEQSVQGDIGNDGEENHDEDAPVGEEGEHVDEAEPALEETAAETVEEDLEEEQDQHDDTETADAVEGERQEREELGDVSMITAEGEENGGEQPEEAAGDAKAEPDASVDVPVTETQESAPTHEEHVAQAESVKDVDGAAAKAQKVELKVSAENTSAAYGARSSRQAPVTPSGPLAHSLTDRPFRRSPSAPPTSCDVPVPTPNRLSILFADGTRRLVLDAAVVESVQIHRKRGMIKVRIGGFKQAVHEKQVESLTKKTGEMNVAVSGTEATTDEAEHGSKAMEGRELETVEETGKPKSPVKGILLEALNEEVNVFGLGSSSAAAVSGENTPFPPLDMLATSETADEIELTAFLDTGNRLSEPKWVKSGHLEDWINSIKSRETAGEAEENWRWRKKLEIVDPDVPTTLASVLEGWAYKSKLGSLKERRRFLNSYLLEGHEFAHILTRASHNEDYTPLSQSQLLHVQSVLKKGVPPTSPHYGQQSFASLGVMALVNLVKDYSAKAGEKPSVYQAKIADIVKALANPVIYMNTDKLFQDWQRHSAGSRRGRKPAK</sequence>
<evidence type="ECO:0000313" key="1">
    <source>
        <dbReference type="EMBL" id="KAJ9105610.1"/>
    </source>
</evidence>
<reference evidence="1" key="1">
    <citation type="submission" date="2023-04" db="EMBL/GenBank/DDBJ databases">
        <title>Draft Genome sequencing of Naganishia species isolated from polar environments using Oxford Nanopore Technology.</title>
        <authorList>
            <person name="Leo P."/>
            <person name="Venkateswaran K."/>
        </authorList>
    </citation>
    <scope>NUCLEOTIDE SEQUENCE</scope>
    <source>
        <strain evidence="1">MNA-CCFEE 5262</strain>
    </source>
</reference>
<keyword evidence="2" id="KW-1185">Reference proteome</keyword>
<proteinExistence type="predicted"/>
<dbReference type="EMBL" id="JASBWS010000048">
    <property type="protein sequence ID" value="KAJ9105610.1"/>
    <property type="molecule type" value="Genomic_DNA"/>
</dbReference>
<comment type="caution">
    <text evidence="1">The sequence shown here is derived from an EMBL/GenBank/DDBJ whole genome shotgun (WGS) entry which is preliminary data.</text>
</comment>
<organism evidence="1 2">
    <name type="scientific">Naganishia adeliensis</name>
    <dbReference type="NCBI Taxonomy" id="92952"/>
    <lineage>
        <taxon>Eukaryota</taxon>
        <taxon>Fungi</taxon>
        <taxon>Dikarya</taxon>
        <taxon>Basidiomycota</taxon>
        <taxon>Agaricomycotina</taxon>
        <taxon>Tremellomycetes</taxon>
        <taxon>Filobasidiales</taxon>
        <taxon>Filobasidiaceae</taxon>
        <taxon>Naganishia</taxon>
    </lineage>
</organism>
<dbReference type="Proteomes" id="UP001230649">
    <property type="component" value="Unassembled WGS sequence"/>
</dbReference>
<protein>
    <submittedName>
        <fullName evidence="1">Uncharacterized protein</fullName>
    </submittedName>
</protein>
<name>A0ACC2W1J5_9TREE</name>
<evidence type="ECO:0000313" key="2">
    <source>
        <dbReference type="Proteomes" id="UP001230649"/>
    </source>
</evidence>